<keyword evidence="2" id="KW-0201">Cytochrome c-type biogenesis</keyword>
<evidence type="ECO:0000313" key="7">
    <source>
        <dbReference type="Proteomes" id="UP000233276"/>
    </source>
</evidence>
<evidence type="ECO:0000256" key="1">
    <source>
        <dbReference type="ARBA" id="ARBA00004196"/>
    </source>
</evidence>
<name>A0A134DE09_9MICO</name>
<dbReference type="InterPro" id="IPR013766">
    <property type="entry name" value="Thioredoxin_domain"/>
</dbReference>
<dbReference type="InterPro" id="IPR013740">
    <property type="entry name" value="Redoxin"/>
</dbReference>
<dbReference type="InterPro" id="IPR050553">
    <property type="entry name" value="Thioredoxin_ResA/DsbE_sf"/>
</dbReference>
<dbReference type="GO" id="GO:0016491">
    <property type="term" value="F:oxidoreductase activity"/>
    <property type="evidence" value="ECO:0007669"/>
    <property type="project" value="InterPro"/>
</dbReference>
<evidence type="ECO:0000256" key="3">
    <source>
        <dbReference type="ARBA" id="ARBA00022968"/>
    </source>
</evidence>
<dbReference type="AlphaFoldDB" id="A0A134DE09"/>
<dbReference type="Proteomes" id="UP000233276">
    <property type="component" value="Chromosome"/>
</dbReference>
<keyword evidence="3" id="KW-0735">Signal-anchor</keyword>
<dbReference type="RefSeq" id="WP_005049587.1">
    <property type="nucleotide sequence ID" value="NZ_CP025299.1"/>
</dbReference>
<dbReference type="OrthoDB" id="9796554at2"/>
<keyword evidence="3" id="KW-0812">Transmembrane</keyword>
<dbReference type="GO" id="GO:0017004">
    <property type="term" value="P:cytochrome complex assembly"/>
    <property type="evidence" value="ECO:0007669"/>
    <property type="project" value="UniProtKB-KW"/>
</dbReference>
<accession>A0A134DE09</accession>
<dbReference type="PANTHER" id="PTHR42852">
    <property type="entry name" value="THIOL:DISULFIDE INTERCHANGE PROTEIN DSBE"/>
    <property type="match status" value="1"/>
</dbReference>
<dbReference type="SUPFAM" id="SSF52833">
    <property type="entry name" value="Thioredoxin-like"/>
    <property type="match status" value="1"/>
</dbReference>
<evidence type="ECO:0000313" key="6">
    <source>
        <dbReference type="EMBL" id="AUG28160.1"/>
    </source>
</evidence>
<dbReference type="Pfam" id="PF08534">
    <property type="entry name" value="Redoxin"/>
    <property type="match status" value="1"/>
</dbReference>
<dbReference type="EMBL" id="CP025299">
    <property type="protein sequence ID" value="AUG28160.1"/>
    <property type="molecule type" value="Genomic_DNA"/>
</dbReference>
<evidence type="ECO:0000256" key="4">
    <source>
        <dbReference type="ARBA" id="ARBA00023157"/>
    </source>
</evidence>
<dbReference type="Gene3D" id="3.40.30.10">
    <property type="entry name" value="Glutaredoxin"/>
    <property type="match status" value="1"/>
</dbReference>
<keyword evidence="5" id="KW-0676">Redox-active center</keyword>
<protein>
    <submittedName>
        <fullName evidence="6">TlpA family protein disulfide reductase</fullName>
    </submittedName>
</protein>
<gene>
    <name evidence="6" type="ORF">CXR34_00910</name>
</gene>
<dbReference type="PANTHER" id="PTHR42852:SF6">
    <property type="entry name" value="THIOL:DISULFIDE INTERCHANGE PROTEIN DSBE"/>
    <property type="match status" value="1"/>
</dbReference>
<proteinExistence type="predicted"/>
<dbReference type="InterPro" id="IPR036249">
    <property type="entry name" value="Thioredoxin-like_sf"/>
</dbReference>
<dbReference type="CDD" id="cd02966">
    <property type="entry name" value="TlpA_like_family"/>
    <property type="match status" value="1"/>
</dbReference>
<dbReference type="GO" id="GO:0030313">
    <property type="term" value="C:cell envelope"/>
    <property type="evidence" value="ECO:0007669"/>
    <property type="project" value="UniProtKB-SubCell"/>
</dbReference>
<dbReference type="PROSITE" id="PS51257">
    <property type="entry name" value="PROKAR_LIPOPROTEIN"/>
    <property type="match status" value="1"/>
</dbReference>
<keyword evidence="4" id="KW-1015">Disulfide bond</keyword>
<evidence type="ECO:0000256" key="5">
    <source>
        <dbReference type="ARBA" id="ARBA00023284"/>
    </source>
</evidence>
<dbReference type="PROSITE" id="PS51352">
    <property type="entry name" value="THIOREDOXIN_2"/>
    <property type="match status" value="1"/>
</dbReference>
<organism evidence="6 7">
    <name type="scientific">Microbacterium hominis</name>
    <dbReference type="NCBI Taxonomy" id="162426"/>
    <lineage>
        <taxon>Bacteria</taxon>
        <taxon>Bacillati</taxon>
        <taxon>Actinomycetota</taxon>
        <taxon>Actinomycetes</taxon>
        <taxon>Micrococcales</taxon>
        <taxon>Microbacteriaceae</taxon>
        <taxon>Microbacterium</taxon>
    </lineage>
</organism>
<evidence type="ECO:0000256" key="2">
    <source>
        <dbReference type="ARBA" id="ARBA00022748"/>
    </source>
</evidence>
<reference evidence="6 7" key="1">
    <citation type="submission" date="2017-12" db="EMBL/GenBank/DDBJ databases">
        <title>Isolation and characterization of estrogens degradatiion strain Microbacterium hominis SJTG1.</title>
        <authorList>
            <person name="Xiong W."/>
            <person name="Yin C."/>
            <person name="Zheng D."/>
            <person name="Liang R."/>
        </authorList>
    </citation>
    <scope>NUCLEOTIDE SEQUENCE [LARGE SCALE GENOMIC DNA]</scope>
    <source>
        <strain evidence="6 7">SJTG1</strain>
    </source>
</reference>
<sequence length="209" mass="21611">MRTPTTLTRPPRRAVTAAAVAVFGALVLLLAGCTAQTPGLLSSSPSPGYLSADETVREIPADQRDDPVTFTGTTDTGEQADSTAWAGSVVVVNFWYAACPPCRAEAPDLEALAQTYQPDGVVFIGVNVRDSADTAAAFENQFGITYPSILDATTGTVQAAFAGKAAPGAVPTTIVLDRTGRMAARIIGQLPTRTTLAALIDTVLAETSP</sequence>
<dbReference type="KEGG" id="mhos:CXR34_00910"/>
<comment type="subcellular location">
    <subcellularLocation>
        <location evidence="1">Cell envelope</location>
    </subcellularLocation>
</comment>